<comment type="caution">
    <text evidence="2">The sequence shown here is derived from an EMBL/GenBank/DDBJ whole genome shotgun (WGS) entry which is preliminary data.</text>
</comment>
<evidence type="ECO:0000313" key="3">
    <source>
        <dbReference type="Proteomes" id="UP000242687"/>
    </source>
</evidence>
<proteinExistence type="predicted"/>
<dbReference type="CDD" id="cd04301">
    <property type="entry name" value="NAT_SF"/>
    <property type="match status" value="1"/>
</dbReference>
<evidence type="ECO:0000313" key="2">
    <source>
        <dbReference type="EMBL" id="PJJ80361.1"/>
    </source>
</evidence>
<protein>
    <submittedName>
        <fullName evidence="2">Acetyltransferase (GNAT) family protein</fullName>
    </submittedName>
</protein>
<name>A0A2H9VPV9_9SPHI</name>
<accession>A0A2H9VPV9</accession>
<feature type="domain" description="N-acetyltransferase" evidence="1">
    <location>
        <begin position="1"/>
        <end position="136"/>
    </location>
</feature>
<keyword evidence="3" id="KW-1185">Reference proteome</keyword>
<dbReference type="OrthoDB" id="1178186at2"/>
<dbReference type="Gene3D" id="3.40.630.30">
    <property type="match status" value="1"/>
</dbReference>
<organism evidence="2 3">
    <name type="scientific">Mucilaginibacter auburnensis</name>
    <dbReference type="NCBI Taxonomy" id="1457233"/>
    <lineage>
        <taxon>Bacteria</taxon>
        <taxon>Pseudomonadati</taxon>
        <taxon>Bacteroidota</taxon>
        <taxon>Sphingobacteriia</taxon>
        <taxon>Sphingobacteriales</taxon>
        <taxon>Sphingobacteriaceae</taxon>
        <taxon>Mucilaginibacter</taxon>
    </lineage>
</organism>
<evidence type="ECO:0000259" key="1">
    <source>
        <dbReference type="PROSITE" id="PS51186"/>
    </source>
</evidence>
<dbReference type="RefSeq" id="WP_100342648.1">
    <property type="nucleotide sequence ID" value="NZ_PGFJ01000002.1"/>
</dbReference>
<dbReference type="Proteomes" id="UP000242687">
    <property type="component" value="Unassembled WGS sequence"/>
</dbReference>
<dbReference type="AlphaFoldDB" id="A0A2H9VPV9"/>
<gene>
    <name evidence="2" type="ORF">CLV57_3511</name>
</gene>
<keyword evidence="2" id="KW-0808">Transferase</keyword>
<dbReference type="GO" id="GO:0016747">
    <property type="term" value="F:acyltransferase activity, transferring groups other than amino-acyl groups"/>
    <property type="evidence" value="ECO:0007669"/>
    <property type="project" value="InterPro"/>
</dbReference>
<dbReference type="InterPro" id="IPR000182">
    <property type="entry name" value="GNAT_dom"/>
</dbReference>
<dbReference type="Pfam" id="PF13673">
    <property type="entry name" value="Acetyltransf_10"/>
    <property type="match status" value="1"/>
</dbReference>
<sequence length="138" mass="16203">MLYIEQIRPELTWRLRRDVLYPQEPLFKMEMDEDNNGYHFGAFQDNKLLAVVSLFWEGNDFQFRKFAVSPEAQSKGIGKALLEHITNFAINENGHRIWCNARVTATGFYAKYGFRQTGKTFSRGGFDYEIMEKMLTDK</sequence>
<reference evidence="2 3" key="1">
    <citation type="submission" date="2017-11" db="EMBL/GenBank/DDBJ databases">
        <title>Genomic Encyclopedia of Archaeal and Bacterial Type Strains, Phase II (KMG-II): From Individual Species to Whole Genera.</title>
        <authorList>
            <person name="Goeker M."/>
        </authorList>
    </citation>
    <scope>NUCLEOTIDE SEQUENCE [LARGE SCALE GENOMIC DNA]</scope>
    <source>
        <strain evidence="2 3">DSM 28175</strain>
    </source>
</reference>
<dbReference type="InterPro" id="IPR016181">
    <property type="entry name" value="Acyl_CoA_acyltransferase"/>
</dbReference>
<dbReference type="EMBL" id="PGFJ01000002">
    <property type="protein sequence ID" value="PJJ80361.1"/>
    <property type="molecule type" value="Genomic_DNA"/>
</dbReference>
<dbReference type="SUPFAM" id="SSF55729">
    <property type="entry name" value="Acyl-CoA N-acyltransferases (Nat)"/>
    <property type="match status" value="1"/>
</dbReference>
<dbReference type="PROSITE" id="PS51186">
    <property type="entry name" value="GNAT"/>
    <property type="match status" value="1"/>
</dbReference>